<evidence type="ECO:0000256" key="1">
    <source>
        <dbReference type="ARBA" id="ARBA00004430"/>
    </source>
</evidence>
<dbReference type="Gene3D" id="2.30.29.170">
    <property type="match status" value="2"/>
</dbReference>
<dbReference type="Pfam" id="PF06565">
    <property type="entry name" value="DM10_dom"/>
    <property type="match status" value="2"/>
</dbReference>
<dbReference type="GO" id="GO:0010975">
    <property type="term" value="P:regulation of neuron projection development"/>
    <property type="evidence" value="ECO:0007669"/>
    <property type="project" value="TreeGrafter"/>
</dbReference>
<evidence type="ECO:0000256" key="4">
    <source>
        <dbReference type="ARBA" id="ARBA00023212"/>
    </source>
</evidence>
<dbReference type="AlphaFoldDB" id="A0A8C1KRQ7"/>
<feature type="domain" description="DM10" evidence="6">
    <location>
        <begin position="177"/>
        <end position="288"/>
    </location>
</feature>
<evidence type="ECO:0000313" key="8">
    <source>
        <dbReference type="Proteomes" id="UP000694427"/>
    </source>
</evidence>
<dbReference type="GO" id="GO:0005874">
    <property type="term" value="C:microtubule"/>
    <property type="evidence" value="ECO:0007669"/>
    <property type="project" value="TreeGrafter"/>
</dbReference>
<dbReference type="Ensembl" id="ENSCCRT00010056470.1">
    <property type="protein sequence ID" value="ENSCCRP00010051531.1"/>
    <property type="gene ID" value="ENSCCRG00010021861.1"/>
</dbReference>
<protein>
    <submittedName>
        <fullName evidence="7">EF-hand domain (C-terminal) containing 2</fullName>
    </submittedName>
</protein>
<evidence type="ECO:0000259" key="6">
    <source>
        <dbReference type="PROSITE" id="PS51336"/>
    </source>
</evidence>
<evidence type="ECO:0000256" key="2">
    <source>
        <dbReference type="ARBA" id="ARBA00022490"/>
    </source>
</evidence>
<dbReference type="GO" id="GO:0005930">
    <property type="term" value="C:axoneme"/>
    <property type="evidence" value="ECO:0007669"/>
    <property type="project" value="UniProtKB-SubCell"/>
</dbReference>
<dbReference type="PANTHER" id="PTHR12086">
    <property type="entry name" value="EF-HAND DOMAIN C-TERMINAL CONTAINING PROTEIN"/>
    <property type="match status" value="1"/>
</dbReference>
<reference evidence="7" key="1">
    <citation type="submission" date="2025-08" db="UniProtKB">
        <authorList>
            <consortium name="Ensembl"/>
        </authorList>
    </citation>
    <scope>IDENTIFICATION</scope>
</reference>
<proteinExistence type="predicted"/>
<keyword evidence="8" id="KW-1185">Reference proteome</keyword>
<dbReference type="InterPro" id="IPR040193">
    <property type="entry name" value="EFHC1/EFHC2/EFHB"/>
</dbReference>
<feature type="domain" description="DM10" evidence="6">
    <location>
        <begin position="46"/>
        <end position="143"/>
    </location>
</feature>
<accession>A0A8C1KRQ7</accession>
<comment type="subcellular location">
    <subcellularLocation>
        <location evidence="1">Cytoplasm</location>
        <location evidence="1">Cytoskeleton</location>
        <location evidence="1">Cilium axoneme</location>
    </subcellularLocation>
</comment>
<dbReference type="InterPro" id="IPR006602">
    <property type="entry name" value="DM10_dom"/>
</dbReference>
<evidence type="ECO:0000313" key="7">
    <source>
        <dbReference type="Ensembl" id="ENSCCRP00010051531.1"/>
    </source>
</evidence>
<keyword evidence="5" id="KW-0966">Cell projection</keyword>
<organism evidence="7 8">
    <name type="scientific">Cyprinus carpio</name>
    <name type="common">Common carp</name>
    <dbReference type="NCBI Taxonomy" id="7962"/>
    <lineage>
        <taxon>Eukaryota</taxon>
        <taxon>Metazoa</taxon>
        <taxon>Chordata</taxon>
        <taxon>Craniata</taxon>
        <taxon>Vertebrata</taxon>
        <taxon>Euteleostomi</taxon>
        <taxon>Actinopterygii</taxon>
        <taxon>Neopterygii</taxon>
        <taxon>Teleostei</taxon>
        <taxon>Ostariophysi</taxon>
        <taxon>Cypriniformes</taxon>
        <taxon>Cyprinidae</taxon>
        <taxon>Cyprininae</taxon>
        <taxon>Cyprinus</taxon>
    </lineage>
</organism>
<dbReference type="PROSITE" id="PS51336">
    <property type="entry name" value="DM10"/>
    <property type="match status" value="2"/>
</dbReference>
<name>A0A8C1KRQ7_CYPCA</name>
<sequence>MASPMLSGNSVNRNVSNIKIICKNHFDSSNGVAVMVGAEKPDPKGAGSDAPAWVFLTNKLCKIYFYLEDDTIQVEEPELKNSGIPQDKLSKSNRHRISLPAPKDDCFYNVHHFNINQEIAFYSRTFMITDCDPFTRNFLMKMGVHPPTPPFFHMEGNMKPLWPYERIDNLKQFLEHDRKVLGFCCYWDDTESMFGDPRELILHYFLADDTMEIYEFVLPNSGRDTVPKFLHRGKLPKQAPIPKRQPGEITDRRVLNAFGPVGQGERYILDSLKVSTDKKNWSSRRRVP</sequence>
<dbReference type="SMART" id="SM00676">
    <property type="entry name" value="DM10"/>
    <property type="match status" value="2"/>
</dbReference>
<evidence type="ECO:0000256" key="5">
    <source>
        <dbReference type="ARBA" id="ARBA00023273"/>
    </source>
</evidence>
<keyword evidence="4" id="KW-0206">Cytoskeleton</keyword>
<keyword evidence="2" id="KW-0963">Cytoplasm</keyword>
<dbReference type="Proteomes" id="UP000694427">
    <property type="component" value="Unplaced"/>
</dbReference>
<keyword evidence="3" id="KW-0677">Repeat</keyword>
<dbReference type="PANTHER" id="PTHR12086:SF11">
    <property type="entry name" value="EF-HAND DOMAIN-CONTAINING FAMILY MEMBER C2"/>
    <property type="match status" value="1"/>
</dbReference>
<evidence type="ECO:0000256" key="3">
    <source>
        <dbReference type="ARBA" id="ARBA00022737"/>
    </source>
</evidence>
<reference evidence="7" key="2">
    <citation type="submission" date="2025-09" db="UniProtKB">
        <authorList>
            <consortium name="Ensembl"/>
        </authorList>
    </citation>
    <scope>IDENTIFICATION</scope>
</reference>